<dbReference type="EMBL" id="JXTC01000110">
    <property type="protein sequence ID" value="PON87973.1"/>
    <property type="molecule type" value="Genomic_DNA"/>
</dbReference>
<accession>A0A2P5ER11</accession>
<protein>
    <submittedName>
        <fullName evidence="1">Uncharacterized protein</fullName>
    </submittedName>
</protein>
<evidence type="ECO:0000313" key="1">
    <source>
        <dbReference type="EMBL" id="PON87973.1"/>
    </source>
</evidence>
<comment type="caution">
    <text evidence="1">The sequence shown here is derived from an EMBL/GenBank/DDBJ whole genome shotgun (WGS) entry which is preliminary data.</text>
</comment>
<dbReference type="Proteomes" id="UP000237000">
    <property type="component" value="Unassembled WGS sequence"/>
</dbReference>
<gene>
    <name evidence="1" type="ORF">TorRG33x02_161750</name>
</gene>
<dbReference type="InParanoid" id="A0A2P5ER11"/>
<organism evidence="1 2">
    <name type="scientific">Trema orientale</name>
    <name type="common">Charcoal tree</name>
    <name type="synonym">Celtis orientalis</name>
    <dbReference type="NCBI Taxonomy" id="63057"/>
    <lineage>
        <taxon>Eukaryota</taxon>
        <taxon>Viridiplantae</taxon>
        <taxon>Streptophyta</taxon>
        <taxon>Embryophyta</taxon>
        <taxon>Tracheophyta</taxon>
        <taxon>Spermatophyta</taxon>
        <taxon>Magnoliopsida</taxon>
        <taxon>eudicotyledons</taxon>
        <taxon>Gunneridae</taxon>
        <taxon>Pentapetalae</taxon>
        <taxon>rosids</taxon>
        <taxon>fabids</taxon>
        <taxon>Rosales</taxon>
        <taxon>Cannabaceae</taxon>
        <taxon>Trema</taxon>
    </lineage>
</organism>
<dbReference type="AlphaFoldDB" id="A0A2P5ER11"/>
<evidence type="ECO:0000313" key="2">
    <source>
        <dbReference type="Proteomes" id="UP000237000"/>
    </source>
</evidence>
<dbReference type="OrthoDB" id="10421875at2759"/>
<reference evidence="2" key="1">
    <citation type="submission" date="2016-06" db="EMBL/GenBank/DDBJ databases">
        <title>Parallel loss of symbiosis genes in relatives of nitrogen-fixing non-legume Parasponia.</title>
        <authorList>
            <person name="Van Velzen R."/>
            <person name="Holmer R."/>
            <person name="Bu F."/>
            <person name="Rutten L."/>
            <person name="Van Zeijl A."/>
            <person name="Liu W."/>
            <person name="Santuari L."/>
            <person name="Cao Q."/>
            <person name="Sharma T."/>
            <person name="Shen D."/>
            <person name="Roswanjaya Y."/>
            <person name="Wardhani T."/>
            <person name="Kalhor M.S."/>
            <person name="Jansen J."/>
            <person name="Van den Hoogen J."/>
            <person name="Gungor B."/>
            <person name="Hartog M."/>
            <person name="Hontelez J."/>
            <person name="Verver J."/>
            <person name="Yang W.-C."/>
            <person name="Schijlen E."/>
            <person name="Repin R."/>
            <person name="Schilthuizen M."/>
            <person name="Schranz E."/>
            <person name="Heidstra R."/>
            <person name="Miyata K."/>
            <person name="Fedorova E."/>
            <person name="Kohlen W."/>
            <person name="Bisseling T."/>
            <person name="Smit S."/>
            <person name="Geurts R."/>
        </authorList>
    </citation>
    <scope>NUCLEOTIDE SEQUENCE [LARGE SCALE GENOMIC DNA]</scope>
    <source>
        <strain evidence="2">cv. RG33-2</strain>
    </source>
</reference>
<sequence length="89" mass="10180">MLGWELSWTTSLRAHQLQLPSIEAKRRSSGFGIGWKSELNSEARHLHQSAIDEKKAESVRIVQDEENQSALAKLQVLKRWIANSISFLH</sequence>
<name>A0A2P5ER11_TREOI</name>
<proteinExistence type="predicted"/>
<keyword evidence="2" id="KW-1185">Reference proteome</keyword>